<dbReference type="Pfam" id="PF00027">
    <property type="entry name" value="cNMP_binding"/>
    <property type="match status" value="1"/>
</dbReference>
<feature type="domain" description="HTH crp-type" evidence="5">
    <location>
        <begin position="144"/>
        <end position="217"/>
    </location>
</feature>
<dbReference type="SUPFAM" id="SSF46785">
    <property type="entry name" value="Winged helix' DNA-binding domain"/>
    <property type="match status" value="1"/>
</dbReference>
<dbReference type="InterPro" id="IPR036388">
    <property type="entry name" value="WH-like_DNA-bd_sf"/>
</dbReference>
<evidence type="ECO:0000313" key="7">
    <source>
        <dbReference type="Proteomes" id="UP000430508"/>
    </source>
</evidence>
<dbReference type="Proteomes" id="UP000430508">
    <property type="component" value="Chromosome"/>
</dbReference>
<dbReference type="SMART" id="SM00419">
    <property type="entry name" value="HTH_CRP"/>
    <property type="match status" value="1"/>
</dbReference>
<dbReference type="PROSITE" id="PS51063">
    <property type="entry name" value="HTH_CRP_2"/>
    <property type="match status" value="1"/>
</dbReference>
<dbReference type="InterPro" id="IPR018490">
    <property type="entry name" value="cNMP-bd_dom_sf"/>
</dbReference>
<name>A0A857DI68_9FIRM</name>
<proteinExistence type="predicted"/>
<dbReference type="Gene3D" id="1.10.10.10">
    <property type="entry name" value="Winged helix-like DNA-binding domain superfamily/Winged helix DNA-binding domain"/>
    <property type="match status" value="1"/>
</dbReference>
<dbReference type="GO" id="GO:0003677">
    <property type="term" value="F:DNA binding"/>
    <property type="evidence" value="ECO:0007669"/>
    <property type="project" value="UniProtKB-KW"/>
</dbReference>
<dbReference type="InterPro" id="IPR000595">
    <property type="entry name" value="cNMP-bd_dom"/>
</dbReference>
<evidence type="ECO:0000259" key="5">
    <source>
        <dbReference type="PROSITE" id="PS51063"/>
    </source>
</evidence>
<dbReference type="AlphaFoldDB" id="A0A857DI68"/>
<dbReference type="SUPFAM" id="SSF51206">
    <property type="entry name" value="cAMP-binding domain-like"/>
    <property type="match status" value="1"/>
</dbReference>
<dbReference type="GO" id="GO:0006355">
    <property type="term" value="P:regulation of DNA-templated transcription"/>
    <property type="evidence" value="ECO:0007669"/>
    <property type="project" value="InterPro"/>
</dbReference>
<gene>
    <name evidence="6" type="ORF">GQ588_04265</name>
</gene>
<dbReference type="Gene3D" id="2.60.120.10">
    <property type="entry name" value="Jelly Rolls"/>
    <property type="match status" value="1"/>
</dbReference>
<dbReference type="CDD" id="cd00038">
    <property type="entry name" value="CAP_ED"/>
    <property type="match status" value="1"/>
</dbReference>
<dbReference type="PROSITE" id="PS50042">
    <property type="entry name" value="CNMP_BINDING_3"/>
    <property type="match status" value="1"/>
</dbReference>
<dbReference type="InterPro" id="IPR014710">
    <property type="entry name" value="RmlC-like_jellyroll"/>
</dbReference>
<evidence type="ECO:0000256" key="3">
    <source>
        <dbReference type="ARBA" id="ARBA00023163"/>
    </source>
</evidence>
<protein>
    <submittedName>
        <fullName evidence="6">Cyclic nucleotide-binding domain-containing protein</fullName>
    </submittedName>
</protein>
<evidence type="ECO:0000313" key="6">
    <source>
        <dbReference type="EMBL" id="QGZ99915.1"/>
    </source>
</evidence>
<dbReference type="InterPro" id="IPR036390">
    <property type="entry name" value="WH_DNA-bd_sf"/>
</dbReference>
<evidence type="ECO:0000256" key="1">
    <source>
        <dbReference type="ARBA" id="ARBA00023015"/>
    </source>
</evidence>
<keyword evidence="3" id="KW-0804">Transcription</keyword>
<dbReference type="RefSeq" id="WP_068883695.1">
    <property type="nucleotide sequence ID" value="NZ_CP046996.1"/>
</dbReference>
<dbReference type="EMBL" id="CP046996">
    <property type="protein sequence ID" value="QGZ99915.1"/>
    <property type="molecule type" value="Genomic_DNA"/>
</dbReference>
<keyword evidence="2" id="KW-0238">DNA-binding</keyword>
<keyword evidence="1" id="KW-0805">Transcription regulation</keyword>
<dbReference type="Pfam" id="PF13545">
    <property type="entry name" value="HTH_Crp_2"/>
    <property type="match status" value="1"/>
</dbReference>
<organism evidence="6 7">
    <name type="scientific">Dehalobacter restrictus</name>
    <dbReference type="NCBI Taxonomy" id="55583"/>
    <lineage>
        <taxon>Bacteria</taxon>
        <taxon>Bacillati</taxon>
        <taxon>Bacillota</taxon>
        <taxon>Clostridia</taxon>
        <taxon>Eubacteriales</taxon>
        <taxon>Desulfitobacteriaceae</taxon>
        <taxon>Dehalobacter</taxon>
    </lineage>
</organism>
<feature type="domain" description="Cyclic nucleotide-binding" evidence="4">
    <location>
        <begin position="31"/>
        <end position="79"/>
    </location>
</feature>
<evidence type="ECO:0000256" key="2">
    <source>
        <dbReference type="ARBA" id="ARBA00023125"/>
    </source>
</evidence>
<sequence length="225" mass="26143">MEKIFNNNYILPNNFYPINKLKNYLNRGIVRNYQKGDSVVSPGEIIDSVIYVISGKLGITFLTEDGKRRLMFHADAGTFTDRLFQPDDCLVDVVSEEESVVCYFSKDQLLEMFQQDKEVLCEFITSYASKCGYFMHEAKEMALYNPSVRVLRLLYKLCLTKGELINNVYEINIKLSQKAISEMTGVHYVTVCKLFQNLREKNILRKTSNRIIIFDLKRLKDLISN</sequence>
<reference evidence="6 7" key="1">
    <citation type="submission" date="2019-12" db="EMBL/GenBank/DDBJ databases">
        <title>Sequence classification of anaerobic respiratory reductive dehalogenases: First we see many, then we see few.</title>
        <authorList>
            <person name="Molenda O."/>
            <person name="Puentes Jacome L.A."/>
            <person name="Cao X."/>
            <person name="Nesbo C.L."/>
            <person name="Tang S."/>
            <person name="Morson N."/>
            <person name="Patron J."/>
            <person name="Lomheim L."/>
            <person name="Wishart D.S."/>
            <person name="Edwards E.A."/>
        </authorList>
    </citation>
    <scope>NUCLEOTIDE SEQUENCE [LARGE SCALE GENOMIC DNA]</scope>
    <source>
        <strain evidence="6 7">12DCA</strain>
    </source>
</reference>
<dbReference type="InterPro" id="IPR012318">
    <property type="entry name" value="HTH_CRP"/>
</dbReference>
<evidence type="ECO:0000259" key="4">
    <source>
        <dbReference type="PROSITE" id="PS50042"/>
    </source>
</evidence>
<accession>A0A857DI68</accession>